<feature type="region of interest" description="Disordered" evidence="1">
    <location>
        <begin position="38"/>
        <end position="134"/>
    </location>
</feature>
<feature type="compositionally biased region" description="Basic and acidic residues" evidence="1">
    <location>
        <begin position="59"/>
        <end position="77"/>
    </location>
</feature>
<keyword evidence="2" id="KW-0812">Transmembrane</keyword>
<organism evidence="3 4">
    <name type="scientific">Lojkania enalia</name>
    <dbReference type="NCBI Taxonomy" id="147567"/>
    <lineage>
        <taxon>Eukaryota</taxon>
        <taxon>Fungi</taxon>
        <taxon>Dikarya</taxon>
        <taxon>Ascomycota</taxon>
        <taxon>Pezizomycotina</taxon>
        <taxon>Dothideomycetes</taxon>
        <taxon>Pleosporomycetidae</taxon>
        <taxon>Pleosporales</taxon>
        <taxon>Pleosporales incertae sedis</taxon>
        <taxon>Lojkania</taxon>
    </lineage>
</organism>
<dbReference type="AlphaFoldDB" id="A0A9P4KG40"/>
<protein>
    <submittedName>
        <fullName evidence="3">Uncharacterized protein</fullName>
    </submittedName>
</protein>
<dbReference type="Proteomes" id="UP000800093">
    <property type="component" value="Unassembled WGS sequence"/>
</dbReference>
<keyword evidence="2" id="KW-1133">Transmembrane helix</keyword>
<dbReference type="EMBL" id="ML986590">
    <property type="protein sequence ID" value="KAF2267516.1"/>
    <property type="molecule type" value="Genomic_DNA"/>
</dbReference>
<evidence type="ECO:0000313" key="3">
    <source>
        <dbReference type="EMBL" id="KAF2267516.1"/>
    </source>
</evidence>
<evidence type="ECO:0000256" key="2">
    <source>
        <dbReference type="SAM" id="Phobius"/>
    </source>
</evidence>
<evidence type="ECO:0000313" key="4">
    <source>
        <dbReference type="Proteomes" id="UP000800093"/>
    </source>
</evidence>
<feature type="transmembrane region" description="Helical" evidence="2">
    <location>
        <begin position="12"/>
        <end position="32"/>
    </location>
</feature>
<comment type="caution">
    <text evidence="3">The sequence shown here is derived from an EMBL/GenBank/DDBJ whole genome shotgun (WGS) entry which is preliminary data.</text>
</comment>
<sequence>MTHDTVGLNDIIISNCGLVHISASTFLAILAFSDLGRLGRGEDPAAPLDRTTASRKKALRADTNAEEKIFIPTKDQDSGQAQDLATGIKSDRQWNAPTRQRMRHDHTASQQQPTDPSRSDSIVDLRISTPCSKT</sequence>
<accession>A0A9P4KG40</accession>
<keyword evidence="4" id="KW-1185">Reference proteome</keyword>
<evidence type="ECO:0000256" key="1">
    <source>
        <dbReference type="SAM" id="MobiDB-lite"/>
    </source>
</evidence>
<proteinExistence type="predicted"/>
<gene>
    <name evidence="3" type="ORF">CC78DRAFT_576883</name>
</gene>
<reference evidence="4" key="1">
    <citation type="journal article" date="2020" name="Stud. Mycol.">
        <title>101 Dothideomycetes genomes: A test case for predicting lifestyles and emergence of pathogens.</title>
        <authorList>
            <person name="Haridas S."/>
            <person name="Albert R."/>
            <person name="Binder M."/>
            <person name="Bloem J."/>
            <person name="LaButti K."/>
            <person name="Salamov A."/>
            <person name="Andreopoulos B."/>
            <person name="Baker S."/>
            <person name="Barry K."/>
            <person name="Bills G."/>
            <person name="Bluhm B."/>
            <person name="Cannon C."/>
            <person name="Castanera R."/>
            <person name="Culley D."/>
            <person name="Daum C."/>
            <person name="Ezra D."/>
            <person name="Gonzalez J."/>
            <person name="Henrissat B."/>
            <person name="Kuo A."/>
            <person name="Liang C."/>
            <person name="Lipzen A."/>
            <person name="Lutzoni F."/>
            <person name="Magnuson J."/>
            <person name="Mondo S."/>
            <person name="Nolan M."/>
            <person name="Ohm R."/>
            <person name="Pangilinan J."/>
            <person name="Park H.-J."/>
            <person name="Ramirez L."/>
            <person name="Alfaro M."/>
            <person name="Sun H."/>
            <person name="Tritt A."/>
            <person name="Yoshinaga Y."/>
            <person name="Zwiers L.-H."/>
            <person name="Turgeon B."/>
            <person name="Goodwin S."/>
            <person name="Spatafora J."/>
            <person name="Crous P."/>
            <person name="Grigoriev I."/>
        </authorList>
    </citation>
    <scope>NUCLEOTIDE SEQUENCE [LARGE SCALE GENOMIC DNA]</scope>
    <source>
        <strain evidence="4">CBS 304.66</strain>
    </source>
</reference>
<keyword evidence="2" id="KW-0472">Membrane</keyword>
<name>A0A9P4KG40_9PLEO</name>